<evidence type="ECO:0000256" key="1">
    <source>
        <dbReference type="ARBA" id="ARBA00005947"/>
    </source>
</evidence>
<dbReference type="GeneID" id="301682613"/>
<protein>
    <recommendedName>
        <fullName evidence="2">Histone deacetylase domain-containing protein</fullName>
    </recommendedName>
</protein>
<dbReference type="PANTHER" id="PTHR10625:SF10">
    <property type="entry name" value="HISTONE DEACETYLASE HDAC1"/>
    <property type="match status" value="1"/>
</dbReference>
<dbReference type="Proteomes" id="UP000326169">
    <property type="component" value="Unassembled WGS sequence"/>
</dbReference>
<dbReference type="InterPro" id="IPR037138">
    <property type="entry name" value="His_deacetylse_dom_sf"/>
</dbReference>
<sequence length="308" mass="33700">MLTVIYSDEFLEHKTGLFHPERPERLKAIVQGLRAAPWSDQLTWLSPTPVQDRQSLIMQVLKAVHTDSHIDRIKNIASAGGGHLDGDTPISEESYQVALLAISAWLDGVDRTLTTARPSFILARPPGHHAEAGRGMGFCLFSNAAIAAHYAIQQPGINRVAILDWDVHHGNGTQSLVENHPQMAYCSLHQSPCYPGTGYPQEKGQYNNVLNIPMSPGSTMALYQPAFEHKVIPFLQNFQPDLLIVSAGYDANQADPLASISLQPEDFGVFTDYCCQITSKIVLGLEGGYDLKSLADSVVATIESCLNH</sequence>
<dbReference type="CDD" id="cd09992">
    <property type="entry name" value="HDAC_classII"/>
    <property type="match status" value="1"/>
</dbReference>
<dbReference type="Pfam" id="PF00850">
    <property type="entry name" value="Hist_deacetyl"/>
    <property type="match status" value="1"/>
</dbReference>
<evidence type="ECO:0000259" key="2">
    <source>
        <dbReference type="Pfam" id="PF00850"/>
    </source>
</evidence>
<feature type="domain" description="Histone deacetylase" evidence="2">
    <location>
        <begin position="19"/>
        <end position="303"/>
    </location>
</feature>
<comment type="caution">
    <text evidence="3">The sequence shown here is derived from an EMBL/GenBank/DDBJ whole genome shotgun (WGS) entry which is preliminary data.</text>
</comment>
<dbReference type="InterPro" id="IPR023801">
    <property type="entry name" value="His_deacetylse_dom"/>
</dbReference>
<dbReference type="PANTHER" id="PTHR10625">
    <property type="entry name" value="HISTONE DEACETYLASE HDAC1-RELATED"/>
    <property type="match status" value="1"/>
</dbReference>
<dbReference type="EMBL" id="BIMW01000077">
    <property type="protein sequence ID" value="GCE93702.1"/>
    <property type="molecule type" value="Genomic_DNA"/>
</dbReference>
<comment type="similarity">
    <text evidence="1">Belongs to the histone deacetylase family.</text>
</comment>
<dbReference type="SUPFAM" id="SSF52768">
    <property type="entry name" value="Arginase/deacetylase"/>
    <property type="match status" value="1"/>
</dbReference>
<evidence type="ECO:0000313" key="3">
    <source>
        <dbReference type="EMBL" id="GCE93702.1"/>
    </source>
</evidence>
<organism evidence="3 4">
    <name type="scientific">Limnospira platensis NIES-46</name>
    <dbReference type="NCBI Taxonomy" id="1236695"/>
    <lineage>
        <taxon>Bacteria</taxon>
        <taxon>Bacillati</taxon>
        <taxon>Cyanobacteriota</taxon>
        <taxon>Cyanophyceae</taxon>
        <taxon>Oscillatoriophycideae</taxon>
        <taxon>Oscillatoriales</taxon>
        <taxon>Sirenicapillariaceae</taxon>
        <taxon>Limnospira</taxon>
    </lineage>
</organism>
<dbReference type="InterPro" id="IPR023696">
    <property type="entry name" value="Ureohydrolase_dom_sf"/>
</dbReference>
<reference evidence="3 4" key="1">
    <citation type="journal article" date="2019" name="J Genomics">
        <title>The Draft Genome of a Hydrogen-producing Cyanobacterium, Arthrospira platensis NIES-46.</title>
        <authorList>
            <person name="Suzuki S."/>
            <person name="Yamaguchi H."/>
            <person name="Kawachi M."/>
        </authorList>
    </citation>
    <scope>NUCLEOTIDE SEQUENCE [LARGE SCALE GENOMIC DNA]</scope>
    <source>
        <strain evidence="3 4">NIES-46</strain>
    </source>
</reference>
<dbReference type="PRINTS" id="PR01270">
    <property type="entry name" value="HDASUPER"/>
</dbReference>
<evidence type="ECO:0000313" key="4">
    <source>
        <dbReference type="Proteomes" id="UP000326169"/>
    </source>
</evidence>
<name>A0A5M3T526_LIMPL</name>
<dbReference type="Gene3D" id="3.40.800.20">
    <property type="entry name" value="Histone deacetylase domain"/>
    <property type="match status" value="1"/>
</dbReference>
<gene>
    <name evidence="3" type="ORF">NIES46_17540</name>
</gene>
<dbReference type="InterPro" id="IPR000286">
    <property type="entry name" value="HDACs"/>
</dbReference>
<keyword evidence="4" id="KW-1185">Reference proteome</keyword>
<dbReference type="RefSeq" id="WP_006616699.1">
    <property type="nucleotide sequence ID" value="NZ_BIMW01000077.1"/>
</dbReference>
<accession>A0A5M3T526</accession>
<proteinExistence type="inferred from homology"/>